<dbReference type="SUPFAM" id="SSF51445">
    <property type="entry name" value="(Trans)glycosidases"/>
    <property type="match status" value="1"/>
</dbReference>
<reference evidence="6 7" key="1">
    <citation type="submission" date="2021-01" db="EMBL/GenBank/DDBJ databases">
        <title>Whole genome shotgun sequence of Actinoplanes durhamensis NBRC 14914.</title>
        <authorList>
            <person name="Komaki H."/>
            <person name="Tamura T."/>
        </authorList>
    </citation>
    <scope>NUCLEOTIDE SEQUENCE [LARGE SCALE GENOMIC DNA]</scope>
    <source>
        <strain evidence="6 7">NBRC 14914</strain>
    </source>
</reference>
<evidence type="ECO:0000256" key="2">
    <source>
        <dbReference type="ARBA" id="ARBA00023295"/>
    </source>
</evidence>
<feature type="domain" description="Ricin B lectin" evidence="5">
    <location>
        <begin position="341"/>
        <end position="455"/>
    </location>
</feature>
<dbReference type="InterPro" id="IPR000772">
    <property type="entry name" value="Ricin_B_lectin"/>
</dbReference>
<keyword evidence="7" id="KW-1185">Reference proteome</keyword>
<comment type="similarity">
    <text evidence="3">Belongs to the glycosyl hydrolase 5 (cellulase A) family.</text>
</comment>
<gene>
    <name evidence="6" type="ORF">Adu01nite_14770</name>
</gene>
<protein>
    <recommendedName>
        <fullName evidence="5">Ricin B lectin domain-containing protein</fullName>
    </recommendedName>
</protein>
<feature type="chain" id="PRO_5046102358" description="Ricin B lectin domain-containing protein" evidence="4">
    <location>
        <begin position="25"/>
        <end position="458"/>
    </location>
</feature>
<dbReference type="Pfam" id="PF00652">
    <property type="entry name" value="Ricin_B_lectin"/>
    <property type="match status" value="1"/>
</dbReference>
<evidence type="ECO:0000313" key="7">
    <source>
        <dbReference type="Proteomes" id="UP000637628"/>
    </source>
</evidence>
<dbReference type="InterPro" id="IPR017853">
    <property type="entry name" value="GH"/>
</dbReference>
<keyword evidence="2 3" id="KW-0326">Glycosidase</keyword>
<dbReference type="Gene3D" id="2.80.10.50">
    <property type="match status" value="1"/>
</dbReference>
<dbReference type="EMBL" id="BOML01000013">
    <property type="protein sequence ID" value="GIE00127.1"/>
    <property type="molecule type" value="Genomic_DNA"/>
</dbReference>
<evidence type="ECO:0000256" key="3">
    <source>
        <dbReference type="RuleBase" id="RU361153"/>
    </source>
</evidence>
<dbReference type="InterPro" id="IPR035992">
    <property type="entry name" value="Ricin_B-like_lectins"/>
</dbReference>
<feature type="signal peptide" evidence="4">
    <location>
        <begin position="1"/>
        <end position="24"/>
    </location>
</feature>
<dbReference type="Proteomes" id="UP000637628">
    <property type="component" value="Unassembled WGS sequence"/>
</dbReference>
<evidence type="ECO:0000256" key="4">
    <source>
        <dbReference type="SAM" id="SignalP"/>
    </source>
</evidence>
<dbReference type="RefSeq" id="WP_203725762.1">
    <property type="nucleotide sequence ID" value="NZ_BAAATX010000002.1"/>
</dbReference>
<dbReference type="InterPro" id="IPR001547">
    <property type="entry name" value="Glyco_hydro_5"/>
</dbReference>
<accession>A0ABQ3YRI4</accession>
<evidence type="ECO:0000256" key="1">
    <source>
        <dbReference type="ARBA" id="ARBA00022801"/>
    </source>
</evidence>
<comment type="caution">
    <text evidence="6">The sequence shown here is derived from an EMBL/GenBank/DDBJ whole genome shotgun (WGS) entry which is preliminary data.</text>
</comment>
<sequence length="458" mass="48512">MRSLIRAVALGALASVMLAGAAQAKPPSPVGTSDFRGVNWADPRDNYASDAVVPSGLSTADDYRTVYRTATRMVGDFRRNLGANTLRLPINPASVGTAWWRSYRAAIDAATAAGDKVILSYWEADTSKDGLIDDVGAWNRMWDTVVREYGRNSRVYFEAMNEPHGYTLEAWVAVNTGFIARHRPVPRGRIVVSGTGYNDNVTGVGAAPELRGTLLSLHFYGFWASDTAKSAWLANLTPRIGSYGYRTIIDEAGAPMTIGLNYGAHDGNTSTAYFAALTETARAQHMGIVYWPGLRFGDSYSITSVGADGHLVNNSASGVAQLRWGWGFGTTEPTNDDPAAPPGEALVNTASGRCLDVPGFSTTDGTGLDLWDCNGGGNQSYNWEADGTVTVYGSKCLTAGDRVTIGACTGAADQQWTFTAQQTVANTAGCLDAPDGGTVVLAPCSGAATQTWARGQTP</sequence>
<evidence type="ECO:0000259" key="5">
    <source>
        <dbReference type="SMART" id="SM00458"/>
    </source>
</evidence>
<keyword evidence="1 3" id="KW-0378">Hydrolase</keyword>
<name>A0ABQ3YRI4_9ACTN</name>
<evidence type="ECO:0000313" key="6">
    <source>
        <dbReference type="EMBL" id="GIE00127.1"/>
    </source>
</evidence>
<dbReference type="Pfam" id="PF00150">
    <property type="entry name" value="Cellulase"/>
    <property type="match status" value="1"/>
</dbReference>
<proteinExistence type="inferred from homology"/>
<keyword evidence="4" id="KW-0732">Signal</keyword>
<dbReference type="SUPFAM" id="SSF50370">
    <property type="entry name" value="Ricin B-like lectins"/>
    <property type="match status" value="1"/>
</dbReference>
<organism evidence="6 7">
    <name type="scientific">Paractinoplanes durhamensis</name>
    <dbReference type="NCBI Taxonomy" id="113563"/>
    <lineage>
        <taxon>Bacteria</taxon>
        <taxon>Bacillati</taxon>
        <taxon>Actinomycetota</taxon>
        <taxon>Actinomycetes</taxon>
        <taxon>Micromonosporales</taxon>
        <taxon>Micromonosporaceae</taxon>
        <taxon>Paractinoplanes</taxon>
    </lineage>
</organism>
<dbReference type="Gene3D" id="3.20.20.80">
    <property type="entry name" value="Glycosidases"/>
    <property type="match status" value="1"/>
</dbReference>
<dbReference type="PROSITE" id="PS50231">
    <property type="entry name" value="RICIN_B_LECTIN"/>
    <property type="match status" value="1"/>
</dbReference>
<dbReference type="SMART" id="SM00458">
    <property type="entry name" value="RICIN"/>
    <property type="match status" value="1"/>
</dbReference>